<dbReference type="EMBL" id="OMOJ01000003">
    <property type="protein sequence ID" value="SPF80331.1"/>
    <property type="molecule type" value="Genomic_DNA"/>
</dbReference>
<name>A0A2R8AWA7_9RHOB</name>
<feature type="domain" description="Outer membrane protein assembly factor BamE" evidence="4">
    <location>
        <begin position="32"/>
        <end position="107"/>
    </location>
</feature>
<evidence type="ECO:0000256" key="3">
    <source>
        <dbReference type="SAM" id="SignalP"/>
    </source>
</evidence>
<dbReference type="Gene3D" id="3.30.1450.10">
    <property type="match status" value="1"/>
</dbReference>
<dbReference type="PROSITE" id="PS51257">
    <property type="entry name" value="PROKAR_LIPOPROTEIN"/>
    <property type="match status" value="1"/>
</dbReference>
<keyword evidence="1 3" id="KW-0732">Signal</keyword>
<proteinExistence type="predicted"/>
<dbReference type="Proteomes" id="UP000244904">
    <property type="component" value="Unassembled WGS sequence"/>
</dbReference>
<dbReference type="RefSeq" id="WP_245897827.1">
    <property type="nucleotide sequence ID" value="NZ_OMOJ01000003.1"/>
</dbReference>
<feature type="chain" id="PRO_5015346862" description="Outer membrane protein assembly factor BamE domain-containing protein" evidence="3">
    <location>
        <begin position="26"/>
        <end position="153"/>
    </location>
</feature>
<reference evidence="6" key="1">
    <citation type="submission" date="2018-03" db="EMBL/GenBank/DDBJ databases">
        <authorList>
            <person name="Rodrigo-Torres L."/>
            <person name="Arahal R. D."/>
            <person name="Lucena T."/>
        </authorList>
    </citation>
    <scope>NUCLEOTIDE SEQUENCE [LARGE SCALE GENOMIC DNA]</scope>
    <source>
        <strain evidence="6">CECT 8871</strain>
    </source>
</reference>
<evidence type="ECO:0000313" key="5">
    <source>
        <dbReference type="EMBL" id="SPF80331.1"/>
    </source>
</evidence>
<dbReference type="AlphaFoldDB" id="A0A2R8AWA7"/>
<dbReference type="Pfam" id="PF04355">
    <property type="entry name" value="BamE"/>
    <property type="match status" value="1"/>
</dbReference>
<evidence type="ECO:0000256" key="2">
    <source>
        <dbReference type="ARBA" id="ARBA00023136"/>
    </source>
</evidence>
<keyword evidence="2" id="KW-0472">Membrane</keyword>
<protein>
    <recommendedName>
        <fullName evidence="4">Outer membrane protein assembly factor BamE domain-containing protein</fullName>
    </recommendedName>
</protein>
<feature type="signal peptide" evidence="3">
    <location>
        <begin position="1"/>
        <end position="25"/>
    </location>
</feature>
<gene>
    <name evidence="5" type="ORF">PRI8871_02135</name>
</gene>
<dbReference type="InterPro" id="IPR037873">
    <property type="entry name" value="BamE-like"/>
</dbReference>
<organism evidence="5 6">
    <name type="scientific">Pseudoprimorskyibacter insulae</name>
    <dbReference type="NCBI Taxonomy" id="1695997"/>
    <lineage>
        <taxon>Bacteria</taxon>
        <taxon>Pseudomonadati</taxon>
        <taxon>Pseudomonadota</taxon>
        <taxon>Alphaproteobacteria</taxon>
        <taxon>Rhodobacterales</taxon>
        <taxon>Paracoccaceae</taxon>
        <taxon>Pseudoprimorskyibacter</taxon>
    </lineage>
</organism>
<evidence type="ECO:0000256" key="1">
    <source>
        <dbReference type="ARBA" id="ARBA00022729"/>
    </source>
</evidence>
<accession>A0A2R8AWA7</accession>
<evidence type="ECO:0000313" key="6">
    <source>
        <dbReference type="Proteomes" id="UP000244904"/>
    </source>
</evidence>
<evidence type="ECO:0000259" key="4">
    <source>
        <dbReference type="Pfam" id="PF04355"/>
    </source>
</evidence>
<dbReference type="InterPro" id="IPR007450">
    <property type="entry name" value="BamE_dom"/>
</dbReference>
<sequence length="153" mass="16492">MRKLHNKKRAVLAGMVMAVVVSACSASYRNHGYIPLEEDLQMIVPGVDTRATVEDVVGVPTTSGVANDDGYYYIRSTVRTFGAKAPEVIDRTVLAITFDSKGVVSDIAEYGLQDGQVVPITRRVTRSGDGEISFIRKLFGNIGGLSAEQLLGN</sequence>
<dbReference type="GO" id="GO:0019867">
    <property type="term" value="C:outer membrane"/>
    <property type="evidence" value="ECO:0007669"/>
    <property type="project" value="InterPro"/>
</dbReference>
<keyword evidence="6" id="KW-1185">Reference proteome</keyword>